<sequence length="131" mass="15222">MIFEYLHLEQNKYLLLAIGMLQGGVINLEVFLYFIISGKLIKLEPEFYLNKTKLLYKAYCLSLFTYGLETLTRNIGTKNSLNILQNNFIRQMFKIDSVSNSKPQIVTNCDVEDQLDAVRSFFGKNKNKHNN</sequence>
<dbReference type="EMBL" id="REGN01003348">
    <property type="protein sequence ID" value="RNA23127.1"/>
    <property type="molecule type" value="Genomic_DNA"/>
</dbReference>
<keyword evidence="1" id="KW-0812">Transmembrane</keyword>
<reference evidence="2 3" key="1">
    <citation type="journal article" date="2018" name="Sci. Rep.">
        <title>Genomic signatures of local adaptation to the degree of environmental predictability in rotifers.</title>
        <authorList>
            <person name="Franch-Gras L."/>
            <person name="Hahn C."/>
            <person name="Garcia-Roger E.M."/>
            <person name="Carmona M.J."/>
            <person name="Serra M."/>
            <person name="Gomez A."/>
        </authorList>
    </citation>
    <scope>NUCLEOTIDE SEQUENCE [LARGE SCALE GENOMIC DNA]</scope>
    <source>
        <strain evidence="2">HYR1</strain>
    </source>
</reference>
<name>A0A3M7RI91_BRAPC</name>
<evidence type="ECO:0000313" key="3">
    <source>
        <dbReference type="Proteomes" id="UP000276133"/>
    </source>
</evidence>
<keyword evidence="3" id="KW-1185">Reference proteome</keyword>
<accession>A0A3M7RI91</accession>
<comment type="caution">
    <text evidence="2">The sequence shown here is derived from an EMBL/GenBank/DDBJ whole genome shotgun (WGS) entry which is preliminary data.</text>
</comment>
<evidence type="ECO:0000256" key="1">
    <source>
        <dbReference type="SAM" id="Phobius"/>
    </source>
</evidence>
<dbReference type="Proteomes" id="UP000276133">
    <property type="component" value="Unassembled WGS sequence"/>
</dbReference>
<feature type="transmembrane region" description="Helical" evidence="1">
    <location>
        <begin position="13"/>
        <end position="36"/>
    </location>
</feature>
<dbReference type="AlphaFoldDB" id="A0A3M7RI91"/>
<evidence type="ECO:0000313" key="2">
    <source>
        <dbReference type="EMBL" id="RNA23127.1"/>
    </source>
</evidence>
<keyword evidence="1" id="KW-0472">Membrane</keyword>
<protein>
    <submittedName>
        <fullName evidence="2">Uncharacterized protein</fullName>
    </submittedName>
</protein>
<gene>
    <name evidence="2" type="ORF">BpHYR1_020215</name>
</gene>
<proteinExistence type="predicted"/>
<keyword evidence="1" id="KW-1133">Transmembrane helix</keyword>
<organism evidence="2 3">
    <name type="scientific">Brachionus plicatilis</name>
    <name type="common">Marine rotifer</name>
    <name type="synonym">Brachionus muelleri</name>
    <dbReference type="NCBI Taxonomy" id="10195"/>
    <lineage>
        <taxon>Eukaryota</taxon>
        <taxon>Metazoa</taxon>
        <taxon>Spiralia</taxon>
        <taxon>Gnathifera</taxon>
        <taxon>Rotifera</taxon>
        <taxon>Eurotatoria</taxon>
        <taxon>Monogononta</taxon>
        <taxon>Pseudotrocha</taxon>
        <taxon>Ploima</taxon>
        <taxon>Brachionidae</taxon>
        <taxon>Brachionus</taxon>
    </lineage>
</organism>